<evidence type="ECO:0000256" key="2">
    <source>
        <dbReference type="ARBA" id="ARBA00022491"/>
    </source>
</evidence>
<dbReference type="OrthoDB" id="10044938at2759"/>
<gene>
    <name evidence="13" type="primary">Ncoa5</name>
    <name evidence="13" type="ORF">PENPIL_R06232</name>
</gene>
<feature type="compositionally biased region" description="Polar residues" evidence="12">
    <location>
        <begin position="477"/>
        <end position="517"/>
    </location>
</feature>
<feature type="compositionally biased region" description="Low complexity" evidence="12">
    <location>
        <begin position="467"/>
        <end position="476"/>
    </location>
</feature>
<dbReference type="FunFam" id="3.40.50.800:FF:000010">
    <property type="entry name" value="Putative nuclear receptor coactivator 5"/>
    <property type="match status" value="1"/>
</dbReference>
<keyword evidence="3" id="KW-0597">Phosphoprotein</keyword>
<dbReference type="InterPro" id="IPR036621">
    <property type="entry name" value="Anticodon-bd_dom_sf"/>
</dbReference>
<keyword evidence="7" id="KW-0539">Nucleus</keyword>
<feature type="compositionally biased region" description="Low complexity" evidence="12">
    <location>
        <begin position="396"/>
        <end position="435"/>
    </location>
</feature>
<reference evidence="13" key="1">
    <citation type="submission" date="2019-09" db="EMBL/GenBank/DDBJ databases">
        <title>Bird 10,000 Genomes (B10K) Project - Family phase.</title>
        <authorList>
            <person name="Zhang G."/>
        </authorList>
    </citation>
    <scope>NUCLEOTIDE SEQUENCE</scope>
    <source>
        <strain evidence="13">B10K-DU-001-08</strain>
        <tissue evidence="13">Muscle</tissue>
    </source>
</reference>
<feature type="compositionally biased region" description="Polar residues" evidence="12">
    <location>
        <begin position="555"/>
        <end position="564"/>
    </location>
</feature>
<protein>
    <recommendedName>
        <fullName evidence="10">Nuclear receptor coactivator 5</fullName>
    </recommendedName>
    <alternativeName>
        <fullName evidence="11">Coactivator independent of AF-2</fullName>
    </alternativeName>
</protein>
<evidence type="ECO:0000313" key="13">
    <source>
        <dbReference type="EMBL" id="NXC47921.1"/>
    </source>
</evidence>
<evidence type="ECO:0000256" key="1">
    <source>
        <dbReference type="ARBA" id="ARBA00004123"/>
    </source>
</evidence>
<evidence type="ECO:0000256" key="4">
    <source>
        <dbReference type="ARBA" id="ARBA00022990"/>
    </source>
</evidence>
<evidence type="ECO:0000256" key="11">
    <source>
        <dbReference type="ARBA" id="ARBA00077270"/>
    </source>
</evidence>
<feature type="non-terminal residue" evidence="13">
    <location>
        <position position="609"/>
    </location>
</feature>
<dbReference type="AlphaFoldDB" id="A0A851P082"/>
<comment type="subunit">
    <text evidence="9">Binds HTATIP2/TIP30. Interacts with YLPM1. Forms a complex with ILF2, ILF3, YLPM1, KHDRBS1, RBMX and PPP1CA.</text>
</comment>
<comment type="subcellular location">
    <subcellularLocation>
        <location evidence="1">Nucleus</location>
    </subcellularLocation>
</comment>
<feature type="non-terminal residue" evidence="13">
    <location>
        <position position="1"/>
    </location>
</feature>
<feature type="region of interest" description="Disordered" evidence="12">
    <location>
        <begin position="590"/>
        <end position="609"/>
    </location>
</feature>
<evidence type="ECO:0000256" key="10">
    <source>
        <dbReference type="ARBA" id="ARBA00067178"/>
    </source>
</evidence>
<organism evidence="13 14">
    <name type="scientific">Penelope pileata</name>
    <dbReference type="NCBI Taxonomy" id="1118817"/>
    <lineage>
        <taxon>Eukaryota</taxon>
        <taxon>Metazoa</taxon>
        <taxon>Chordata</taxon>
        <taxon>Craniata</taxon>
        <taxon>Vertebrata</taxon>
        <taxon>Euteleostomi</taxon>
        <taxon>Archelosauria</taxon>
        <taxon>Archosauria</taxon>
        <taxon>Dinosauria</taxon>
        <taxon>Saurischia</taxon>
        <taxon>Theropoda</taxon>
        <taxon>Coelurosauria</taxon>
        <taxon>Aves</taxon>
        <taxon>Neognathae</taxon>
        <taxon>Galloanserae</taxon>
        <taxon>Galliformes</taxon>
        <taxon>Cracidae</taxon>
        <taxon>Penelope</taxon>
    </lineage>
</organism>
<keyword evidence="2" id="KW-0678">Repressor</keyword>
<comment type="caution">
    <text evidence="13">The sequence shown here is derived from an EMBL/GenBank/DDBJ whole genome shotgun (WGS) entry which is preliminary data.</text>
</comment>
<dbReference type="Gene3D" id="3.40.50.800">
    <property type="entry name" value="Anticodon-binding domain"/>
    <property type="match status" value="1"/>
</dbReference>
<evidence type="ECO:0000256" key="5">
    <source>
        <dbReference type="ARBA" id="ARBA00023015"/>
    </source>
</evidence>
<evidence type="ECO:0000256" key="9">
    <source>
        <dbReference type="ARBA" id="ARBA00063216"/>
    </source>
</evidence>
<dbReference type="EMBL" id="WBMW01004679">
    <property type="protein sequence ID" value="NXC47921.1"/>
    <property type="molecule type" value="Genomic_DNA"/>
</dbReference>
<evidence type="ECO:0000256" key="8">
    <source>
        <dbReference type="ARBA" id="ARBA00057771"/>
    </source>
</evidence>
<comment type="function">
    <text evidence="8">Nuclear receptor coregulator that can have both coactivator and corepressor functions. Interacts with nuclear receptors for steroids (ESR1 and ESR2) independently of the steroid binding domain (AF-2) of the ESR receptors, and with the orphan nuclear receptor NR1D2. Involved in the coactivation of nuclear steroid receptors (ER) as well as the corepression of MYC in response to 17-beta-estradiol (E2).</text>
</comment>
<keyword evidence="5" id="KW-0805">Transcription regulation</keyword>
<feature type="region of interest" description="Disordered" evidence="12">
    <location>
        <begin position="317"/>
        <end position="350"/>
    </location>
</feature>
<evidence type="ECO:0000313" key="14">
    <source>
        <dbReference type="Proteomes" id="UP000613066"/>
    </source>
</evidence>
<evidence type="ECO:0000256" key="7">
    <source>
        <dbReference type="ARBA" id="ARBA00023242"/>
    </source>
</evidence>
<evidence type="ECO:0000256" key="6">
    <source>
        <dbReference type="ARBA" id="ARBA00023163"/>
    </source>
</evidence>
<keyword evidence="4" id="KW-0007">Acetylation</keyword>
<feature type="compositionally biased region" description="Basic and acidic residues" evidence="12">
    <location>
        <begin position="317"/>
        <end position="342"/>
    </location>
</feature>
<feature type="region of interest" description="Disordered" evidence="12">
    <location>
        <begin position="467"/>
        <end position="564"/>
    </location>
</feature>
<name>A0A851P082_9GALL</name>
<feature type="region of interest" description="Disordered" evidence="12">
    <location>
        <begin position="385"/>
        <end position="435"/>
    </location>
</feature>
<feature type="compositionally biased region" description="Polar residues" evidence="12">
    <location>
        <begin position="590"/>
        <end position="603"/>
    </location>
</feature>
<dbReference type="SUPFAM" id="SSF52954">
    <property type="entry name" value="Class II aaRS ABD-related"/>
    <property type="match status" value="1"/>
</dbReference>
<proteinExistence type="predicted"/>
<dbReference type="GO" id="GO:0005654">
    <property type="term" value="C:nucleoplasm"/>
    <property type="evidence" value="ECO:0007669"/>
    <property type="project" value="TreeGrafter"/>
</dbReference>
<keyword evidence="14" id="KW-1185">Reference proteome</keyword>
<evidence type="ECO:0000256" key="12">
    <source>
        <dbReference type="SAM" id="MobiDB-lite"/>
    </source>
</evidence>
<feature type="region of interest" description="Disordered" evidence="12">
    <location>
        <begin position="1"/>
        <end position="123"/>
    </location>
</feature>
<evidence type="ECO:0000256" key="3">
    <source>
        <dbReference type="ARBA" id="ARBA00022553"/>
    </source>
</evidence>
<sequence length="609" mass="68540">REPYAYGDGRDARRDRSPLRGSPRRDPRDVRDGRNGRDSRDTRDIRARDMRDARDHRDLRDPRDIRDPRDLRDPRDVRDFRDPREPLYDRYRDPRDMRNPRDMRDPRDVRDPRDMRDPRDPLYRRDEPYDRYLRVDDYYRRKDDSYCDRYKEHFDRGPNSEAFFVLSFCGLVSDRLKREERRREELYRQYYEEIKRRFDAERPVDCSVIVVNKQTKEYAESVGRKVRDLGMVVDLIFLNTEMSLTQALDDVSRGGSPFAIVITQQHQVHRSCTVNIMFGTPQEHRNMPQADAMVLVARNYERYKTESREKEREEIARQAAKMADEAVLQERERPPPGEEGARGGHPPGIQTLLNLLADNRYLTAEETDKVINYLRDRKERLLRGSADSLQAPMSRQSLGAPSASSLGSQSSLPSSQTHQGSQPLVSAPSVPVSSANPQQELQAKILSLFNSGAAAAAAAAVANSSSAASAGTSGSAPGQNFASMASGQARSAQMSAGNLNQAQQRLPAPNTQLPSLQGPSRNAGPRPGAPPPAQSLYGQHQNRLPAPGNVPAQRPVSSGINFDNPSVQKALDTLIQSGPALSHLVSQTVAQGRAGSSAQQPMGSYQRHY</sequence>
<accession>A0A851P082</accession>
<dbReference type="GO" id="GO:0009966">
    <property type="term" value="P:regulation of signal transduction"/>
    <property type="evidence" value="ECO:0007669"/>
    <property type="project" value="TreeGrafter"/>
</dbReference>
<keyword evidence="6" id="KW-0804">Transcription</keyword>
<dbReference type="Proteomes" id="UP000613066">
    <property type="component" value="Unassembled WGS sequence"/>
</dbReference>
<dbReference type="PANTHER" id="PTHR23295">
    <property type="entry name" value="NUCLEAR RECEPTOR COACTIVATOR 5-RELATED"/>
    <property type="match status" value="1"/>
</dbReference>
<dbReference type="InterPro" id="IPR052600">
    <property type="entry name" value="Nuc_rcpt_coact/corep"/>
</dbReference>
<dbReference type="PANTHER" id="PTHR23295:SF3">
    <property type="entry name" value="NUCLEAR RECEPTOR COACTIVATOR 5"/>
    <property type="match status" value="1"/>
</dbReference>